<reference evidence="9" key="1">
    <citation type="submission" date="2021-06" db="EMBL/GenBank/DDBJ databases">
        <authorList>
            <person name="Kallberg Y."/>
            <person name="Tangrot J."/>
            <person name="Rosling A."/>
        </authorList>
    </citation>
    <scope>NUCLEOTIDE SEQUENCE</scope>
    <source>
        <strain evidence="9">CL551</strain>
    </source>
</reference>
<comment type="subcellular location">
    <subcellularLocation>
        <location evidence="1">Nucleus</location>
    </subcellularLocation>
</comment>
<evidence type="ECO:0000256" key="1">
    <source>
        <dbReference type="ARBA" id="ARBA00004123"/>
    </source>
</evidence>
<dbReference type="OrthoDB" id="20828at2759"/>
<keyword evidence="10" id="KW-1185">Reference proteome</keyword>
<comment type="caution">
    <text evidence="9">The sequence shown here is derived from an EMBL/GenBank/DDBJ whole genome shotgun (WGS) entry which is preliminary data.</text>
</comment>
<evidence type="ECO:0000256" key="5">
    <source>
        <dbReference type="ARBA" id="ARBA00023159"/>
    </source>
</evidence>
<evidence type="ECO:0000256" key="3">
    <source>
        <dbReference type="ARBA" id="ARBA00022491"/>
    </source>
</evidence>
<name>A0A9N9JH21_9GLOM</name>
<dbReference type="Proteomes" id="UP000789342">
    <property type="component" value="Unassembled WGS sequence"/>
</dbReference>
<evidence type="ECO:0000313" key="10">
    <source>
        <dbReference type="Proteomes" id="UP000789342"/>
    </source>
</evidence>
<feature type="non-terminal residue" evidence="9">
    <location>
        <position position="207"/>
    </location>
</feature>
<evidence type="ECO:0000313" key="9">
    <source>
        <dbReference type="EMBL" id="CAG8775810.1"/>
    </source>
</evidence>
<dbReference type="InterPro" id="IPR021990">
    <property type="entry name" value="Mediator_Med12_LCEWAV"/>
</dbReference>
<dbReference type="PANTHER" id="PTHR46567:SF1">
    <property type="entry name" value="MEDIATOR OF RNA POLYMERASE II TRANSCRIPTION SUBUNIT 12"/>
    <property type="match status" value="1"/>
</dbReference>
<feature type="non-terminal residue" evidence="9">
    <location>
        <position position="1"/>
    </location>
</feature>
<dbReference type="EMBL" id="CAJVPV010049248">
    <property type="protein sequence ID" value="CAG8775810.1"/>
    <property type="molecule type" value="Genomic_DNA"/>
</dbReference>
<keyword evidence="4" id="KW-0805">Transcription regulation</keyword>
<gene>
    <name evidence="9" type="ORF">AMORRO_LOCUS16905</name>
</gene>
<evidence type="ECO:0000256" key="6">
    <source>
        <dbReference type="ARBA" id="ARBA00023163"/>
    </source>
</evidence>
<evidence type="ECO:0000256" key="4">
    <source>
        <dbReference type="ARBA" id="ARBA00023015"/>
    </source>
</evidence>
<feature type="domain" description="Mediator complex subunit Med12 LCEWAV-domain" evidence="8">
    <location>
        <begin position="63"/>
        <end position="204"/>
    </location>
</feature>
<keyword evidence="5" id="KW-0010">Activator</keyword>
<dbReference type="AlphaFoldDB" id="A0A9N9JH21"/>
<accession>A0A9N9JH21</accession>
<dbReference type="GO" id="GO:0005634">
    <property type="term" value="C:nucleus"/>
    <property type="evidence" value="ECO:0007669"/>
    <property type="project" value="UniProtKB-SubCell"/>
</dbReference>
<sequence length="207" mass="24805">LLRRVLIEDSPTRFDTVSSRNMKRQRERYYELIRARNEVFDEKKTDIIGKRSAQELQRTRMINILDTISFQSDYQNLVATYFYTSNKSQMLETELSIHIYTLCYWAVTNHRAGDYRVYSVCTILDIWKKELAEAEERFRRQNLIQNSLMEFLDNYPFGNNGICEKEESEVISRLFGELICNGHFSHQRYLQRLIARGDMIKEKRESE</sequence>
<protein>
    <submittedName>
        <fullName evidence="9">472_t:CDS:1</fullName>
    </submittedName>
</protein>
<keyword evidence="7" id="KW-0539">Nucleus</keyword>
<keyword evidence="3" id="KW-0678">Repressor</keyword>
<evidence type="ECO:0000259" key="8">
    <source>
        <dbReference type="Pfam" id="PF12145"/>
    </source>
</evidence>
<dbReference type="Pfam" id="PF12145">
    <property type="entry name" value="Med12-LCEWAV"/>
    <property type="match status" value="1"/>
</dbReference>
<evidence type="ECO:0000256" key="7">
    <source>
        <dbReference type="ARBA" id="ARBA00023242"/>
    </source>
</evidence>
<keyword evidence="6" id="KW-0804">Transcription</keyword>
<dbReference type="PANTHER" id="PTHR46567">
    <property type="entry name" value="MEDIATOR OF RNA POLYMERASE II TRANSCRIPTION SUBUNIT 12"/>
    <property type="match status" value="1"/>
</dbReference>
<organism evidence="9 10">
    <name type="scientific">Acaulospora morrowiae</name>
    <dbReference type="NCBI Taxonomy" id="94023"/>
    <lineage>
        <taxon>Eukaryota</taxon>
        <taxon>Fungi</taxon>
        <taxon>Fungi incertae sedis</taxon>
        <taxon>Mucoromycota</taxon>
        <taxon>Glomeromycotina</taxon>
        <taxon>Glomeromycetes</taxon>
        <taxon>Diversisporales</taxon>
        <taxon>Acaulosporaceae</taxon>
        <taxon>Acaulospora</taxon>
    </lineage>
</organism>
<comment type="similarity">
    <text evidence="2">Belongs to the Mediator complex subunit 12 family.</text>
</comment>
<proteinExistence type="inferred from homology"/>
<evidence type="ECO:0000256" key="2">
    <source>
        <dbReference type="ARBA" id="ARBA00010289"/>
    </source>
</evidence>